<dbReference type="SUPFAM" id="SSF54523">
    <property type="entry name" value="Pili subunits"/>
    <property type="match status" value="1"/>
</dbReference>
<name>A0A9X2HWB7_9GAMM</name>
<dbReference type="Pfam" id="PF07963">
    <property type="entry name" value="N_methyl"/>
    <property type="match status" value="1"/>
</dbReference>
<protein>
    <submittedName>
        <fullName evidence="1">Prepilin-type N-terminal cleavage/methylation domain-containing protein</fullName>
    </submittedName>
</protein>
<keyword evidence="2" id="KW-1185">Reference proteome</keyword>
<dbReference type="InterPro" id="IPR045584">
    <property type="entry name" value="Pilin-like"/>
</dbReference>
<reference evidence="1" key="2">
    <citation type="submission" date="2023-01" db="EMBL/GenBank/DDBJ databases">
        <title>Gilvimarinus xylanilyticus HB14 isolated from Caulerpa lentillifera aquaculture base in Hainan, China.</title>
        <authorList>
            <person name="Zhang Y.-J."/>
        </authorList>
    </citation>
    <scope>NUCLEOTIDE SEQUENCE</scope>
    <source>
        <strain evidence="1">HB14</strain>
    </source>
</reference>
<dbReference type="Gene3D" id="3.30.700.10">
    <property type="entry name" value="Glycoprotein, Type 4 Pilin"/>
    <property type="match status" value="1"/>
</dbReference>
<dbReference type="AlphaFoldDB" id="A0A9X2HWB7"/>
<reference evidence="1" key="1">
    <citation type="submission" date="2022-05" db="EMBL/GenBank/DDBJ databases">
        <authorList>
            <person name="Sun H.-N."/>
        </authorList>
    </citation>
    <scope>NUCLEOTIDE SEQUENCE</scope>
    <source>
        <strain evidence="1">HB14</strain>
    </source>
</reference>
<gene>
    <name evidence="1" type="ORF">M6D89_08665</name>
</gene>
<dbReference type="InterPro" id="IPR012902">
    <property type="entry name" value="N_methyl_site"/>
</dbReference>
<proteinExistence type="predicted"/>
<dbReference type="RefSeq" id="WP_253967615.1">
    <property type="nucleotide sequence ID" value="NZ_JAMFTH010000001.1"/>
</dbReference>
<dbReference type="EMBL" id="JAMFTH010000001">
    <property type="protein sequence ID" value="MCP8899365.1"/>
    <property type="molecule type" value="Genomic_DNA"/>
</dbReference>
<evidence type="ECO:0000313" key="1">
    <source>
        <dbReference type="EMBL" id="MCP8899365.1"/>
    </source>
</evidence>
<evidence type="ECO:0000313" key="2">
    <source>
        <dbReference type="Proteomes" id="UP001139319"/>
    </source>
</evidence>
<accession>A0A9X2HWB7</accession>
<sequence length="151" mass="16705">MRDGNRALGFTLLELLIALSIAGLLLAVSGPASYKMYQSMQYREAVRDVRRALDSARYSAMVTGKPVNVVISPRDKTVLYSDKPLLELPEFIDLETETAAELSEDDTQAVIQYYGDGSSTGGTINIGRNDRWIRLHVGWLLGKVEQSVVEP</sequence>
<dbReference type="NCBIfam" id="TIGR02532">
    <property type="entry name" value="IV_pilin_GFxxxE"/>
    <property type="match status" value="1"/>
</dbReference>
<dbReference type="Proteomes" id="UP001139319">
    <property type="component" value="Unassembled WGS sequence"/>
</dbReference>
<organism evidence="1 2">
    <name type="scientific">Gilvimarinus xylanilyticus</name>
    <dbReference type="NCBI Taxonomy" id="2944139"/>
    <lineage>
        <taxon>Bacteria</taxon>
        <taxon>Pseudomonadati</taxon>
        <taxon>Pseudomonadota</taxon>
        <taxon>Gammaproteobacteria</taxon>
        <taxon>Cellvibrionales</taxon>
        <taxon>Cellvibrionaceae</taxon>
        <taxon>Gilvimarinus</taxon>
    </lineage>
</organism>
<comment type="caution">
    <text evidence="1">The sequence shown here is derived from an EMBL/GenBank/DDBJ whole genome shotgun (WGS) entry which is preliminary data.</text>
</comment>